<evidence type="ECO:0000313" key="2">
    <source>
        <dbReference type="EMBL" id="TWI13864.1"/>
    </source>
</evidence>
<feature type="transmembrane region" description="Helical" evidence="1">
    <location>
        <begin position="88"/>
        <end position="105"/>
    </location>
</feature>
<name>V6RW32_9FLAO</name>
<keyword evidence="1" id="KW-1133">Transmembrane helix</keyword>
<keyword evidence="1" id="KW-0812">Transmembrane</keyword>
<feature type="transmembrane region" description="Helical" evidence="1">
    <location>
        <begin position="7"/>
        <end position="33"/>
    </location>
</feature>
<organism evidence="2 3">
    <name type="scientific">Flavobacterium cauense R2A-7</name>
    <dbReference type="NCBI Taxonomy" id="1341154"/>
    <lineage>
        <taxon>Bacteria</taxon>
        <taxon>Pseudomonadati</taxon>
        <taxon>Bacteroidota</taxon>
        <taxon>Flavobacteriia</taxon>
        <taxon>Flavobacteriales</taxon>
        <taxon>Flavobacteriaceae</taxon>
        <taxon>Flavobacterium</taxon>
    </lineage>
</organism>
<evidence type="ECO:0000256" key="1">
    <source>
        <dbReference type="SAM" id="Phobius"/>
    </source>
</evidence>
<dbReference type="AlphaFoldDB" id="V6RW32"/>
<dbReference type="RefSeq" id="WP_023571209.1">
    <property type="nucleotide sequence ID" value="NZ_AVBI01000019.1"/>
</dbReference>
<dbReference type="Proteomes" id="UP000319848">
    <property type="component" value="Unassembled WGS sequence"/>
</dbReference>
<feature type="transmembrane region" description="Helical" evidence="1">
    <location>
        <begin position="111"/>
        <end position="130"/>
    </location>
</feature>
<dbReference type="OrthoDB" id="6025129at2"/>
<accession>V6RW32</accession>
<gene>
    <name evidence="2" type="ORF">IP98_01017</name>
</gene>
<evidence type="ECO:0000313" key="3">
    <source>
        <dbReference type="Proteomes" id="UP000319848"/>
    </source>
</evidence>
<sequence>MHPIVKNILAVLIGIIVGTFVNGSLISISGSIIPPPEGADVTTVEGLKAAMHLFEPQHFIFPFLAHALGTLTAAFIAARLAATNKMRIALGIGVCFLVGGAMMVYQLPSPVWFSVLDLVGAYIPMGWLGAKLASVTKQG</sequence>
<dbReference type="STRING" id="1341154.FCR2A7T_20950"/>
<reference evidence="2 3" key="1">
    <citation type="journal article" date="2015" name="Stand. Genomic Sci.">
        <title>Genomic Encyclopedia of Bacterial and Archaeal Type Strains, Phase III: the genomes of soil and plant-associated and newly described type strains.</title>
        <authorList>
            <person name="Whitman W.B."/>
            <person name="Woyke T."/>
            <person name="Klenk H.P."/>
            <person name="Zhou Y."/>
            <person name="Lilburn T.G."/>
            <person name="Beck B.J."/>
            <person name="De Vos P."/>
            <person name="Vandamme P."/>
            <person name="Eisen J.A."/>
            <person name="Garrity G."/>
            <person name="Hugenholtz P."/>
            <person name="Kyrpides N.C."/>
        </authorList>
    </citation>
    <scope>NUCLEOTIDE SEQUENCE [LARGE SCALE GENOMIC DNA]</scope>
    <source>
        <strain evidence="2 3">CGMCC 1.7270</strain>
    </source>
</reference>
<dbReference type="EMBL" id="VLKQ01000003">
    <property type="protein sequence ID" value="TWI13864.1"/>
    <property type="molecule type" value="Genomic_DNA"/>
</dbReference>
<protein>
    <submittedName>
        <fullName evidence="2">Uncharacterized protein</fullName>
    </submittedName>
</protein>
<keyword evidence="1" id="KW-0472">Membrane</keyword>
<proteinExistence type="predicted"/>
<keyword evidence="3" id="KW-1185">Reference proteome</keyword>
<comment type="caution">
    <text evidence="2">The sequence shown here is derived from an EMBL/GenBank/DDBJ whole genome shotgun (WGS) entry which is preliminary data.</text>
</comment>
<feature type="transmembrane region" description="Helical" evidence="1">
    <location>
        <begin position="59"/>
        <end position="81"/>
    </location>
</feature>